<keyword evidence="3" id="KW-1185">Reference proteome</keyword>
<gene>
    <name evidence="2" type="ORF">CP49_38970</name>
</gene>
<sequence>MNHSIYSADRTTHLKIVVVALVAGVVVAGFSISARTNSDEGLTQTASERVMKAGKPVVITSTGNSVVR</sequence>
<keyword evidence="1" id="KW-0472">Membrane</keyword>
<dbReference type="OrthoDB" id="8141091at2"/>
<accession>A0A0R3L1Q5</accession>
<dbReference type="RefSeq" id="WP_057853348.1">
    <property type="nucleotide sequence ID" value="NZ_LLXX01000156.1"/>
</dbReference>
<evidence type="ECO:0000256" key="1">
    <source>
        <dbReference type="SAM" id="Phobius"/>
    </source>
</evidence>
<evidence type="ECO:0000313" key="2">
    <source>
        <dbReference type="EMBL" id="KRR01900.1"/>
    </source>
</evidence>
<protein>
    <submittedName>
        <fullName evidence="2">Uncharacterized protein</fullName>
    </submittedName>
</protein>
<dbReference type="EMBL" id="LLXX01000156">
    <property type="protein sequence ID" value="KRR01900.1"/>
    <property type="molecule type" value="Genomic_DNA"/>
</dbReference>
<organism evidence="2 3">
    <name type="scientific">Bradyrhizobium valentinum</name>
    <dbReference type="NCBI Taxonomy" id="1518501"/>
    <lineage>
        <taxon>Bacteria</taxon>
        <taxon>Pseudomonadati</taxon>
        <taxon>Pseudomonadota</taxon>
        <taxon>Alphaproteobacteria</taxon>
        <taxon>Hyphomicrobiales</taxon>
        <taxon>Nitrobacteraceae</taxon>
        <taxon>Bradyrhizobium</taxon>
    </lineage>
</organism>
<name>A0A0R3L1Q5_9BRAD</name>
<keyword evidence="1" id="KW-1133">Transmembrane helix</keyword>
<feature type="transmembrane region" description="Helical" evidence="1">
    <location>
        <begin position="12"/>
        <end position="32"/>
    </location>
</feature>
<reference evidence="2 3" key="1">
    <citation type="submission" date="2014-03" db="EMBL/GenBank/DDBJ databases">
        <title>Bradyrhizobium valentinum sp. nov., isolated from effective nodules of Lupinus mariae-josephae, a lupine endemic of basic-lime soils in Eastern Spain.</title>
        <authorList>
            <person name="Duran D."/>
            <person name="Rey L."/>
            <person name="Navarro A."/>
            <person name="Busquets A."/>
            <person name="Imperial J."/>
            <person name="Ruiz-Argueso T."/>
        </authorList>
    </citation>
    <scope>NUCLEOTIDE SEQUENCE [LARGE SCALE GENOMIC DNA]</scope>
    <source>
        <strain evidence="2 3">LmjM3</strain>
    </source>
</reference>
<dbReference type="Proteomes" id="UP000051913">
    <property type="component" value="Unassembled WGS sequence"/>
</dbReference>
<evidence type="ECO:0000313" key="3">
    <source>
        <dbReference type="Proteomes" id="UP000051913"/>
    </source>
</evidence>
<keyword evidence="1" id="KW-0812">Transmembrane</keyword>
<comment type="caution">
    <text evidence="2">The sequence shown here is derived from an EMBL/GenBank/DDBJ whole genome shotgun (WGS) entry which is preliminary data.</text>
</comment>
<dbReference type="AlphaFoldDB" id="A0A0R3L1Q5"/>
<proteinExistence type="predicted"/>